<dbReference type="GO" id="GO:0006260">
    <property type="term" value="P:DNA replication"/>
    <property type="evidence" value="ECO:0007669"/>
    <property type="project" value="UniProtKB-UniRule"/>
</dbReference>
<dbReference type="InterPro" id="IPR042501">
    <property type="entry name" value="MukB_hinge_sf"/>
</dbReference>
<dbReference type="Gene3D" id="1.20.58.850">
    <property type="match status" value="1"/>
</dbReference>
<keyword evidence="9 10" id="KW-0131">Cell cycle</keyword>
<evidence type="ECO:0000259" key="11">
    <source>
        <dbReference type="Pfam" id="PF04310"/>
    </source>
</evidence>
<dbReference type="GO" id="GO:0009295">
    <property type="term" value="C:nucleoid"/>
    <property type="evidence" value="ECO:0007669"/>
    <property type="project" value="UniProtKB-SubCell"/>
</dbReference>
<dbReference type="GO" id="GO:0007059">
    <property type="term" value="P:chromosome segregation"/>
    <property type="evidence" value="ECO:0007669"/>
    <property type="project" value="UniProtKB-UniRule"/>
</dbReference>
<dbReference type="NCBIfam" id="NF003422">
    <property type="entry name" value="PRK04863.1"/>
    <property type="match status" value="1"/>
</dbReference>
<evidence type="ECO:0000256" key="4">
    <source>
        <dbReference type="ARBA" id="ARBA00022829"/>
    </source>
</evidence>
<keyword evidence="8 10" id="KW-0238">DNA-binding</keyword>
<dbReference type="Pfam" id="PF16330">
    <property type="entry name" value="MukB_hinge"/>
    <property type="match status" value="1"/>
</dbReference>
<keyword evidence="7 10" id="KW-0226">DNA condensation</keyword>
<dbReference type="EMBL" id="UHIP01000001">
    <property type="protein sequence ID" value="SUP22979.1"/>
    <property type="molecule type" value="Genomic_DNA"/>
</dbReference>
<dbReference type="Gene3D" id="3.30.70.3500">
    <property type="entry name" value="MukB, hinge domain"/>
    <property type="match status" value="1"/>
</dbReference>
<dbReference type="InterPro" id="IPR032520">
    <property type="entry name" value="MukB_hinge"/>
</dbReference>
<feature type="coiled-coil region" evidence="10">
    <location>
        <begin position="891"/>
        <end position="1105"/>
    </location>
</feature>
<dbReference type="InterPro" id="IPR012090">
    <property type="entry name" value="MukB"/>
</dbReference>
<dbReference type="Pfam" id="PF04310">
    <property type="entry name" value="MukB"/>
    <property type="match status" value="1"/>
</dbReference>
<name>A0AAX2LM85_VIBFL</name>
<comment type="subunit">
    <text evidence="10">Homodimerization via its hinge domain. Binds to DNA via its C-terminal region. Interacts, and probably forms a ternary complex, with MukE and MukF via its C-terminal region. The complex formation is stimulated by calcium or magnesium. Interacts with tubulin-related protein FtsZ.</text>
</comment>
<dbReference type="Gene3D" id="1.20.5.420">
    <property type="entry name" value="Immunoglobulin FC, subunit C"/>
    <property type="match status" value="1"/>
</dbReference>
<evidence type="ECO:0000256" key="1">
    <source>
        <dbReference type="ARBA" id="ARBA00022490"/>
    </source>
</evidence>
<proteinExistence type="inferred from homology"/>
<keyword evidence="3 10" id="KW-0547">Nucleotide-binding</keyword>
<evidence type="ECO:0000256" key="3">
    <source>
        <dbReference type="ARBA" id="ARBA00022741"/>
    </source>
</evidence>
<keyword evidence="5 10" id="KW-0067">ATP-binding</keyword>
<comment type="subcellular location">
    <subcellularLocation>
        <location evidence="10">Cytoplasm</location>
        <location evidence="10">Nucleoid</location>
    </subcellularLocation>
    <text evidence="10">Restricted to the nucleoid region.</text>
</comment>
<dbReference type="PANTHER" id="PTHR42963:SF1">
    <property type="entry name" value="DUF4476 DOMAIN-CONTAINING PROTEIN"/>
    <property type="match status" value="1"/>
</dbReference>
<keyword evidence="1 10" id="KW-0963">Cytoplasm</keyword>
<dbReference type="Proteomes" id="UP000254626">
    <property type="component" value="Unassembled WGS sequence"/>
</dbReference>
<keyword evidence="2 10" id="KW-0132">Cell division</keyword>
<dbReference type="SUPFAM" id="SSF52540">
    <property type="entry name" value="P-loop containing nucleoside triphosphate hydrolases"/>
    <property type="match status" value="2"/>
</dbReference>
<dbReference type="FunFam" id="3.30.70.3500:FF:000001">
    <property type="entry name" value="Chromosome partition protein MukB"/>
    <property type="match status" value="1"/>
</dbReference>
<dbReference type="InterPro" id="IPR007406">
    <property type="entry name" value="MukB_N_dom"/>
</dbReference>
<feature type="region of interest" description="Flexible hinge" evidence="10">
    <location>
        <begin position="669"/>
        <end position="786"/>
    </location>
</feature>
<dbReference type="GO" id="GO:0005737">
    <property type="term" value="C:cytoplasm"/>
    <property type="evidence" value="ECO:0007669"/>
    <property type="project" value="UniProtKB-UniRule"/>
</dbReference>
<dbReference type="HAMAP" id="MF_01800">
    <property type="entry name" value="MukB"/>
    <property type="match status" value="1"/>
</dbReference>
<dbReference type="PIRSF" id="PIRSF005246">
    <property type="entry name" value="MukB"/>
    <property type="match status" value="1"/>
</dbReference>
<comment type="domain">
    <text evidence="10">The hinge domain, which separates the large intramolecular coiled coil regions, allows the homodimerization, forming a V-shaped homodimer.</text>
</comment>
<evidence type="ECO:0000256" key="2">
    <source>
        <dbReference type="ARBA" id="ARBA00022618"/>
    </source>
</evidence>
<dbReference type="GO" id="GO:0005524">
    <property type="term" value="F:ATP binding"/>
    <property type="evidence" value="ECO:0007669"/>
    <property type="project" value="UniProtKB-UniRule"/>
</dbReference>
<accession>A0AAX2LM85</accession>
<dbReference type="GO" id="GO:0030261">
    <property type="term" value="P:chromosome condensation"/>
    <property type="evidence" value="ECO:0007669"/>
    <property type="project" value="UniProtKB-KW"/>
</dbReference>
<evidence type="ECO:0000313" key="13">
    <source>
        <dbReference type="EMBL" id="SUP22979.1"/>
    </source>
</evidence>
<dbReference type="Pfam" id="PF13558">
    <property type="entry name" value="SbcC_Walker_B"/>
    <property type="match status" value="1"/>
</dbReference>
<sequence>MSMIERGKYQSLTMINWNGFFARTFDIDNLVTTLSGGNGAGKSTTMAAFITALIPDQTLLHFRNTTEAGSSQASRDKGLYGKLQPGACYAALDVVNSRKQRLLFVVKLQQVAGRDKKVDIKPFVIQGLPSHIKPTDVLIESVSDKHARVRQINEVKDSVAAIEGAHFKAFPSIVDYHNQMFEFGVIPKKLRNSSDRSKFYRLIEASLYGGISSAITRSLRDYLLPQNGGVKKAFQDMESALRENRMTLEAIKTTQADRDLFKHLITESTNYVAADYMRHANDRRNKMGQTLALRSELFSARETLIEQNSLLNRVHEELEMLVETEAALEQDYQGASDHLQLVQNALRQQEKIERYQDDLEELSVRLEEQMMVVEEAQERVIMTEEQATIAEEEVDSLKTQLADYQQALDVQQTRALQYQQALNALTKAQQLLGDDTISADSAQALVAQLKDQQDERTSELLALKHKLDMSSAAAEQFDNAFALVKSVLGDVERSDAANKAQQLIRQARDAEQITQNEHQWYAQQRDLERRIEQQRNVRQLADSYQKQHQVTLADDITLEQERERHEALIESLEMSQEELREKRSQQRRSEQDYQAEIARLEAIAPAWIKANDALEVLREQSGAELADSQSVMSQMQQVLEEEKAQSIAKDKLAERRAKLEGEIERLASPGGSNDPRLKGLADTLGGVLLSEIYDDITIDDAPYFSAMYGPARHAIVVSDLSGIKEKLVELDDCPEDLYLIEGDIDAFDDSSINAEELEGAVCVQLNDRQMRYSRFPKIPLFGRAAREQRLELLRNEREEVVEEHAKAAFDSQKLQRLYSNFNQFVAQHLQVAFDADPEQALQQVRDKRNQLSRTLAELDGQEQQQRSQLQLSKQAISSLDKIAPNMLLLEDDSLQARFDEIEAKIAQLSEAKSFLAAHGKAIEQLEKIASALEADPEQFDALEAQYQQADIALQQLKKQIFALSDLVERRHHFAYSDSVDLLSQSSELSEQLKAKLVQAENLRNRSREELKQAQAQMNQYNQVLASLKSSHQAKLETVQEFKQELQDFGVHADEGALERAQRRRDELQERLHASRGRKSEYERTITSTELEMKALAKRMKKVEKDYKDLRTFVVNAKAGWCSVLRLARENDVERRLHKRELAYLSADELRSMSDKSLGALRLAVANNEDLRDSLRQSEDNSRPERKVLFYIAVYQHLRERIRQDIIRTDDPVEAIEEMEVELARLTEELTQRENRLAISSDSVASIIRKTIQREQNRIRMLNQGLSNIAFGQVKGVRLNVKVRESHEILLASLSEHQAQHKDLFETARYTFSEAMAKLFQRVNPHIDMGQRSPQVLGEELLDYRNYLELSVEVNRGSDGWLQAESGALSTGEAIGTGQSILLMVVQSWEEESRRLRSKDIMPCRLLFLDEAARLDAKSIATLFELCERLDMQLLIAAPENISPEKGTTYKLVRKVFKDHEHVHVVGLRGFGQTDKPKTDEQLLAEELS</sequence>
<feature type="coiled-coil region" evidence="10">
    <location>
        <begin position="311"/>
        <end position="414"/>
    </location>
</feature>
<evidence type="ECO:0000256" key="8">
    <source>
        <dbReference type="ARBA" id="ARBA00023125"/>
    </source>
</evidence>
<dbReference type="InterPro" id="IPR050308">
    <property type="entry name" value="MukB/SMC"/>
</dbReference>
<dbReference type="PANTHER" id="PTHR42963">
    <property type="entry name" value="CHROMOSOME PARTITION PROTEIN MUKB"/>
    <property type="match status" value="1"/>
</dbReference>
<dbReference type="Gene3D" id="3.40.1140.10">
    <property type="match status" value="2"/>
</dbReference>
<gene>
    <name evidence="10 13" type="primary">mukB</name>
    <name evidence="13" type="ORF">NCTC11327_01168</name>
</gene>
<keyword evidence="6 10" id="KW-0175">Coiled coil</keyword>
<evidence type="ECO:0000256" key="9">
    <source>
        <dbReference type="ARBA" id="ARBA00023306"/>
    </source>
</evidence>
<comment type="function">
    <text evidence="10">Plays a central role in chromosome condensation, segregation and cell cycle progression. Functions as a homodimer, which is essential for chromosome partition. Involved in negative DNA supercoiling in vivo, and by this means organize and compact chromosomes. May achieve or facilitate chromosome segregation by condensation DNA from both sides of a centrally located replisome during cell division.</text>
</comment>
<organism evidence="13 14">
    <name type="scientific">Vibrio fluvialis</name>
    <dbReference type="NCBI Taxonomy" id="676"/>
    <lineage>
        <taxon>Bacteria</taxon>
        <taxon>Pseudomonadati</taxon>
        <taxon>Pseudomonadota</taxon>
        <taxon>Gammaproteobacteria</taxon>
        <taxon>Vibrionales</taxon>
        <taxon>Vibrionaceae</taxon>
        <taxon>Vibrio</taxon>
    </lineage>
</organism>
<dbReference type="GO" id="GO:0003677">
    <property type="term" value="F:DNA binding"/>
    <property type="evidence" value="ECO:0007669"/>
    <property type="project" value="UniProtKB-UniRule"/>
</dbReference>
<feature type="domain" description="MukB hinge" evidence="12">
    <location>
        <begin position="649"/>
        <end position="813"/>
    </location>
</feature>
<feature type="binding site" evidence="10">
    <location>
        <begin position="36"/>
        <end position="43"/>
    </location>
    <ligand>
        <name>ATP</name>
        <dbReference type="ChEBI" id="CHEBI:30616"/>
    </ligand>
</feature>
<evidence type="ECO:0000256" key="5">
    <source>
        <dbReference type="ARBA" id="ARBA00022840"/>
    </source>
</evidence>
<evidence type="ECO:0000259" key="12">
    <source>
        <dbReference type="Pfam" id="PF16330"/>
    </source>
</evidence>
<dbReference type="FunFam" id="3.40.1140.10:FF:000002">
    <property type="entry name" value="Chromosome partition protein MukB"/>
    <property type="match status" value="1"/>
</dbReference>
<feature type="domain" description="MukB N-terminal" evidence="11">
    <location>
        <begin position="4"/>
        <end position="229"/>
    </location>
</feature>
<keyword evidence="4 10" id="KW-0159">Chromosome partition</keyword>
<dbReference type="GO" id="GO:0051301">
    <property type="term" value="P:cell division"/>
    <property type="evidence" value="ECO:0007669"/>
    <property type="project" value="UniProtKB-KW"/>
</dbReference>
<evidence type="ECO:0000256" key="6">
    <source>
        <dbReference type="ARBA" id="ARBA00023054"/>
    </source>
</evidence>
<evidence type="ECO:0000256" key="7">
    <source>
        <dbReference type="ARBA" id="ARBA00023067"/>
    </source>
</evidence>
<comment type="similarity">
    <text evidence="10">Belongs to the SMC family. MukB subfamily.</text>
</comment>
<comment type="caution">
    <text evidence="13">The sequence shown here is derived from an EMBL/GenBank/DDBJ whole genome shotgun (WGS) entry which is preliminary data.</text>
</comment>
<dbReference type="InterPro" id="IPR027417">
    <property type="entry name" value="P-loop_NTPase"/>
</dbReference>
<feature type="coiled-coil region" evidence="10">
    <location>
        <begin position="558"/>
        <end position="596"/>
    </location>
</feature>
<evidence type="ECO:0000256" key="10">
    <source>
        <dbReference type="HAMAP-Rule" id="MF_01800"/>
    </source>
</evidence>
<protein>
    <recommendedName>
        <fullName evidence="10">Chromosome partition protein MukB</fullName>
    </recommendedName>
    <alternativeName>
        <fullName evidence="10">Structural maintenance of chromosome-related protein</fullName>
    </alternativeName>
</protein>
<evidence type="ECO:0000313" key="14">
    <source>
        <dbReference type="Proteomes" id="UP000254626"/>
    </source>
</evidence>
<reference evidence="13 14" key="1">
    <citation type="submission" date="2018-06" db="EMBL/GenBank/DDBJ databases">
        <authorList>
            <consortium name="Pathogen Informatics"/>
            <person name="Doyle S."/>
        </authorList>
    </citation>
    <scope>NUCLEOTIDE SEQUENCE [LARGE SCALE GENOMIC DNA]</scope>
    <source>
        <strain evidence="13 14">NCTC11327</strain>
    </source>
</reference>